<sequence>MRMKRNVQPGSGMRRYLSLLSFSAKPHDNRPVSSPEFPLPQEIVDAIVDQLEDDQASLAVAGLISRHWYQPTRERLFRHIKLGDRQPQSRCRLLLQLLQQGPSLASYMKELTLVEDPAVYSHSAHESWLQLSSYTVKLLPLLTSVTHLRIMCHYRLNWSILPTTLQAELYDMMARPSTTHLSLSKVHEINFTRIAQCRNLENLSLRRVSGPPPSPTGIDVNNFSTLTQKLTGNQGLRFLGVEDCEDAVQALLAYARHSGTPFQPAVLEVGTGASEAMASALKSLFSFCGPTIESYTIRQPFHDRLSPFVFEFGQLPRLNRFTVSLHAESFHHSFTVLLDQLSNLAESGTTWPFAIFTLELNIERRSVGRDISRVVDYQAKANSQVWERLDSILSSPAFPNLAQVAVFFGVVNSTVSELAWTTAQGRVIRKMPALSRRGLLVLRISRRPPAS</sequence>
<proteinExistence type="predicted"/>
<dbReference type="Proteomes" id="UP000521943">
    <property type="component" value="Unassembled WGS sequence"/>
</dbReference>
<gene>
    <name evidence="1" type="ORF">DFP72DRAFT_1045266</name>
</gene>
<dbReference type="AlphaFoldDB" id="A0A8H6HZM7"/>
<name>A0A8H6HZM7_9AGAR</name>
<reference evidence="1 2" key="1">
    <citation type="submission" date="2020-07" db="EMBL/GenBank/DDBJ databases">
        <title>Comparative genomics of pyrophilous fungi reveals a link between fire events and developmental genes.</title>
        <authorList>
            <consortium name="DOE Joint Genome Institute"/>
            <person name="Steindorff A.S."/>
            <person name="Carver A."/>
            <person name="Calhoun S."/>
            <person name="Stillman K."/>
            <person name="Liu H."/>
            <person name="Lipzen A."/>
            <person name="Pangilinan J."/>
            <person name="Labutti K."/>
            <person name="Bruns T.D."/>
            <person name="Grigoriev I.V."/>
        </authorList>
    </citation>
    <scope>NUCLEOTIDE SEQUENCE [LARGE SCALE GENOMIC DNA]</scope>
    <source>
        <strain evidence="1 2">CBS 144469</strain>
    </source>
</reference>
<evidence type="ECO:0000313" key="2">
    <source>
        <dbReference type="Proteomes" id="UP000521943"/>
    </source>
</evidence>
<protein>
    <recommendedName>
        <fullName evidence="3">F-box domain-containing protein</fullName>
    </recommendedName>
</protein>
<organism evidence="1 2">
    <name type="scientific">Ephemerocybe angulata</name>
    <dbReference type="NCBI Taxonomy" id="980116"/>
    <lineage>
        <taxon>Eukaryota</taxon>
        <taxon>Fungi</taxon>
        <taxon>Dikarya</taxon>
        <taxon>Basidiomycota</taxon>
        <taxon>Agaricomycotina</taxon>
        <taxon>Agaricomycetes</taxon>
        <taxon>Agaricomycetidae</taxon>
        <taxon>Agaricales</taxon>
        <taxon>Agaricineae</taxon>
        <taxon>Psathyrellaceae</taxon>
        <taxon>Ephemerocybe</taxon>
    </lineage>
</organism>
<dbReference type="OrthoDB" id="2745898at2759"/>
<evidence type="ECO:0008006" key="3">
    <source>
        <dbReference type="Google" id="ProtNLM"/>
    </source>
</evidence>
<dbReference type="EMBL" id="JACGCI010000028">
    <property type="protein sequence ID" value="KAF6755906.1"/>
    <property type="molecule type" value="Genomic_DNA"/>
</dbReference>
<comment type="caution">
    <text evidence="1">The sequence shown here is derived from an EMBL/GenBank/DDBJ whole genome shotgun (WGS) entry which is preliminary data.</text>
</comment>
<evidence type="ECO:0000313" key="1">
    <source>
        <dbReference type="EMBL" id="KAF6755906.1"/>
    </source>
</evidence>
<accession>A0A8H6HZM7</accession>
<keyword evidence="2" id="KW-1185">Reference proteome</keyword>